<proteinExistence type="predicted"/>
<evidence type="ECO:0000313" key="5">
    <source>
        <dbReference type="Proteomes" id="UP000284824"/>
    </source>
</evidence>
<name>A0A438MDB2_9ACTN</name>
<organism evidence="4 5">
    <name type="scientific">Nonomuraea polychroma</name>
    <dbReference type="NCBI Taxonomy" id="46176"/>
    <lineage>
        <taxon>Bacteria</taxon>
        <taxon>Bacillati</taxon>
        <taxon>Actinomycetota</taxon>
        <taxon>Actinomycetes</taxon>
        <taxon>Streptosporangiales</taxon>
        <taxon>Streptosporangiaceae</taxon>
        <taxon>Nonomuraea</taxon>
    </lineage>
</organism>
<dbReference type="OrthoDB" id="3193022at2"/>
<dbReference type="PANTHER" id="PTHR43479:SF11">
    <property type="entry name" value="ACREF_ENVCD OPERON REPRESSOR-RELATED"/>
    <property type="match status" value="1"/>
</dbReference>
<comment type="caution">
    <text evidence="4">The sequence shown here is derived from an EMBL/GenBank/DDBJ whole genome shotgun (WGS) entry which is preliminary data.</text>
</comment>
<dbReference type="SUPFAM" id="SSF46689">
    <property type="entry name" value="Homeodomain-like"/>
    <property type="match status" value="1"/>
</dbReference>
<keyword evidence="5" id="KW-1185">Reference proteome</keyword>
<dbReference type="RefSeq" id="WP_127935606.1">
    <property type="nucleotide sequence ID" value="NZ_SAUN01000001.1"/>
</dbReference>
<dbReference type="AlphaFoldDB" id="A0A438MDB2"/>
<dbReference type="InterPro" id="IPR050624">
    <property type="entry name" value="HTH-type_Tx_Regulator"/>
</dbReference>
<evidence type="ECO:0000313" key="4">
    <source>
        <dbReference type="EMBL" id="RVX43722.1"/>
    </source>
</evidence>
<reference evidence="4 5" key="1">
    <citation type="submission" date="2019-01" db="EMBL/GenBank/DDBJ databases">
        <title>Sequencing the genomes of 1000 actinobacteria strains.</title>
        <authorList>
            <person name="Klenk H.-P."/>
        </authorList>
    </citation>
    <scope>NUCLEOTIDE SEQUENCE [LARGE SCALE GENOMIC DNA]</scope>
    <source>
        <strain evidence="4 5">DSM 43925</strain>
    </source>
</reference>
<feature type="DNA-binding region" description="H-T-H motif" evidence="2">
    <location>
        <begin position="40"/>
        <end position="59"/>
    </location>
</feature>
<dbReference type="PRINTS" id="PR00455">
    <property type="entry name" value="HTHTETR"/>
</dbReference>
<dbReference type="Gene3D" id="1.10.357.10">
    <property type="entry name" value="Tetracycline Repressor, domain 2"/>
    <property type="match status" value="1"/>
</dbReference>
<dbReference type="Pfam" id="PF14278">
    <property type="entry name" value="TetR_C_8"/>
    <property type="match status" value="1"/>
</dbReference>
<gene>
    <name evidence="4" type="ORF">EDD27_6416</name>
</gene>
<dbReference type="InterPro" id="IPR039532">
    <property type="entry name" value="TetR_C_Firmicutes"/>
</dbReference>
<protein>
    <submittedName>
        <fullName evidence="4">TetR family transcriptional regulator</fullName>
    </submittedName>
</protein>
<dbReference type="Proteomes" id="UP000284824">
    <property type="component" value="Unassembled WGS sequence"/>
</dbReference>
<dbReference type="InterPro" id="IPR009057">
    <property type="entry name" value="Homeodomain-like_sf"/>
</dbReference>
<evidence type="ECO:0000256" key="2">
    <source>
        <dbReference type="PROSITE-ProRule" id="PRU00335"/>
    </source>
</evidence>
<feature type="domain" description="HTH tetR-type" evidence="3">
    <location>
        <begin position="17"/>
        <end position="77"/>
    </location>
</feature>
<keyword evidence="1 2" id="KW-0238">DNA-binding</keyword>
<evidence type="ECO:0000259" key="3">
    <source>
        <dbReference type="PROSITE" id="PS50977"/>
    </source>
</evidence>
<dbReference type="Pfam" id="PF00440">
    <property type="entry name" value="TetR_N"/>
    <property type="match status" value="1"/>
</dbReference>
<accession>A0A438MDB2</accession>
<dbReference type="PROSITE" id="PS50977">
    <property type="entry name" value="HTH_TETR_2"/>
    <property type="match status" value="1"/>
</dbReference>
<evidence type="ECO:0000256" key="1">
    <source>
        <dbReference type="ARBA" id="ARBA00023125"/>
    </source>
</evidence>
<sequence length="200" mass="22417">MSLKAGSIAPAQDRRVRRTRGALMRAAIALVAERGTSAVPISDLATAADVSRQVVYQQFGDRDTLLLEAALDLARRELLLRIEDISPSWDKGGRALAAMRHFAEHRPFYRAMLTSSIGFALNKALSELLMPVNRQLVRRFYGDRLDPRTADDLAMFLTGGGAAFVNAWLVEGDDPLDPEEFTERLIRMMHVLLEHKEQDR</sequence>
<dbReference type="GO" id="GO:0003677">
    <property type="term" value="F:DNA binding"/>
    <property type="evidence" value="ECO:0007669"/>
    <property type="project" value="UniProtKB-UniRule"/>
</dbReference>
<dbReference type="PANTHER" id="PTHR43479">
    <property type="entry name" value="ACREF/ENVCD OPERON REPRESSOR-RELATED"/>
    <property type="match status" value="1"/>
</dbReference>
<dbReference type="EMBL" id="SAUN01000001">
    <property type="protein sequence ID" value="RVX43722.1"/>
    <property type="molecule type" value="Genomic_DNA"/>
</dbReference>
<dbReference type="InterPro" id="IPR001647">
    <property type="entry name" value="HTH_TetR"/>
</dbReference>